<gene>
    <name evidence="3" type="ORF">FPRO_10207</name>
</gene>
<evidence type="ECO:0000313" key="3">
    <source>
        <dbReference type="EMBL" id="CZR40617.1"/>
    </source>
</evidence>
<dbReference type="InterPro" id="IPR052895">
    <property type="entry name" value="HetReg/Transcr_Mod"/>
</dbReference>
<dbReference type="EMBL" id="FJOF01000005">
    <property type="protein sequence ID" value="CZR40617.1"/>
    <property type="molecule type" value="Genomic_DNA"/>
</dbReference>
<reference evidence="4" key="1">
    <citation type="journal article" date="2016" name="Genome Biol. Evol.">
        <title>Comparative 'omics' of the Fusarium fujikuroi species complex highlights differences in genetic potential and metabolite synthesis.</title>
        <authorList>
            <person name="Niehaus E.-M."/>
            <person name="Muensterkoetter M."/>
            <person name="Proctor R.H."/>
            <person name="Brown D.W."/>
            <person name="Sharon A."/>
            <person name="Idan Y."/>
            <person name="Oren-Young L."/>
            <person name="Sieber C.M."/>
            <person name="Novak O."/>
            <person name="Pencik A."/>
            <person name="Tarkowska D."/>
            <person name="Hromadova K."/>
            <person name="Freeman S."/>
            <person name="Maymon M."/>
            <person name="Elazar M."/>
            <person name="Youssef S.A."/>
            <person name="El-Shabrawy E.S.M."/>
            <person name="Shalaby A.B.A."/>
            <person name="Houterman P."/>
            <person name="Brock N.L."/>
            <person name="Burkhardt I."/>
            <person name="Tsavkelova E.A."/>
            <person name="Dickschat J.S."/>
            <person name="Galuszka P."/>
            <person name="Gueldener U."/>
            <person name="Tudzynski B."/>
        </authorList>
    </citation>
    <scope>NUCLEOTIDE SEQUENCE [LARGE SCALE GENOMIC DNA]</scope>
    <source>
        <strain evidence="4">ET1</strain>
    </source>
</reference>
<feature type="region of interest" description="Disordered" evidence="1">
    <location>
        <begin position="1"/>
        <end position="25"/>
    </location>
</feature>
<accession>A0A1L7VJ67</accession>
<dbReference type="PANTHER" id="PTHR24148:SF73">
    <property type="entry name" value="HET DOMAIN PROTEIN (AFU_ORTHOLOGUE AFUA_8G01020)"/>
    <property type="match status" value="1"/>
</dbReference>
<dbReference type="InterPro" id="IPR010730">
    <property type="entry name" value="HET"/>
</dbReference>
<organism evidence="3 4">
    <name type="scientific">Fusarium proliferatum (strain ET1)</name>
    <name type="common">Orchid endophyte fungus</name>
    <dbReference type="NCBI Taxonomy" id="1227346"/>
    <lineage>
        <taxon>Eukaryota</taxon>
        <taxon>Fungi</taxon>
        <taxon>Dikarya</taxon>
        <taxon>Ascomycota</taxon>
        <taxon>Pezizomycotina</taxon>
        <taxon>Sordariomycetes</taxon>
        <taxon>Hypocreomycetidae</taxon>
        <taxon>Hypocreales</taxon>
        <taxon>Nectriaceae</taxon>
        <taxon>Fusarium</taxon>
        <taxon>Fusarium fujikuroi species complex</taxon>
    </lineage>
</organism>
<protein>
    <submittedName>
        <fullName evidence="3">Related to heterokaryon incompatibility protein het-6</fullName>
    </submittedName>
</protein>
<evidence type="ECO:0000313" key="4">
    <source>
        <dbReference type="Proteomes" id="UP000183971"/>
    </source>
</evidence>
<feature type="compositionally biased region" description="Polar residues" evidence="1">
    <location>
        <begin position="1"/>
        <end position="10"/>
    </location>
</feature>
<dbReference type="Pfam" id="PF26639">
    <property type="entry name" value="Het-6_barrel"/>
    <property type="match status" value="1"/>
</dbReference>
<dbReference type="PANTHER" id="PTHR24148">
    <property type="entry name" value="ANKYRIN REPEAT DOMAIN-CONTAINING PROTEIN 39 HOMOLOG-RELATED"/>
    <property type="match status" value="1"/>
</dbReference>
<dbReference type="VEuPathDB" id="FungiDB:FPRO_10207"/>
<feature type="domain" description="Heterokaryon incompatibility" evidence="2">
    <location>
        <begin position="111"/>
        <end position="271"/>
    </location>
</feature>
<sequence length="663" mass="75595">MSRGTSSSVSDLGLGPSYTPTPQNNCTNRHHYILPKEAKIILALAPTNHSSPLFRFWLRPDGPAFSQIIMNIAYPPLSRDDIRILDVSINGEDSEPICNFRVVPLENPPDYTAVSYCWDNSTDIARIKFQNGDSLPLSQTLLDLFNSLKERTSKFTVWIDAICINQEDTTEKEFQVPLMGKIYSRSKEVLVWLGNSDDITKNAFRFMKQEENDVETRLEPLVRSSSFYDKFRSLYRKVSQPSRQENDEYGLESMLLLLQRPWFQRVWVIQEVVAGGNIQVICGEDCVDLSHFSDGVSAIWNSFTGLGRYEDDHPAILGFWCVTRMLGIREEYQNKVNQGESGVCYETLLQAAYHCQATRTCDKVFAFHGIADSRPVPKANYRITEEQVFVETAEALLCNGDSLDLLALSWMGYMRQHSSIPTWAPDLRCHAYDEPLVLCDSAGWDAGGRLNTPPKIDAESPRRLRLQVKQLDTIDVICPPFASWVVEKQRAAVKSILALRSRLAGNLSREAWMDRLAESLIMGLDIDDSPLRVGMPGWDEHRRQFNEWLQWVQSNSRQKNLHKIESNMHHRIIRTRIDTMKAFASSRGFFGIGPEPTMEGDVVYAVPGCRVPLVLRPDPLTADEEMRSLPVQTWTLVSWCYVDGSMFGEAMDQERPFEEILLR</sequence>
<dbReference type="GeneID" id="42055079"/>
<proteinExistence type="predicted"/>
<dbReference type="AlphaFoldDB" id="A0A1L7VJ67"/>
<dbReference type="Proteomes" id="UP000183971">
    <property type="component" value="Unassembled WGS sequence"/>
</dbReference>
<keyword evidence="4" id="KW-1185">Reference proteome</keyword>
<comment type="caution">
    <text evidence="3">The sequence shown here is derived from an EMBL/GenBank/DDBJ whole genome shotgun (WGS) entry which is preliminary data.</text>
</comment>
<evidence type="ECO:0000259" key="2">
    <source>
        <dbReference type="Pfam" id="PF06985"/>
    </source>
</evidence>
<dbReference type="Pfam" id="PF06985">
    <property type="entry name" value="HET"/>
    <property type="match status" value="1"/>
</dbReference>
<name>A0A1L7VJ67_FUSPR</name>
<evidence type="ECO:0000256" key="1">
    <source>
        <dbReference type="SAM" id="MobiDB-lite"/>
    </source>
</evidence>
<dbReference type="RefSeq" id="XP_031081210.1">
    <property type="nucleotide sequence ID" value="XM_031231143.1"/>
</dbReference>